<keyword evidence="6 8" id="KW-1133">Transmembrane helix</keyword>
<evidence type="ECO:0000256" key="3">
    <source>
        <dbReference type="ARBA" id="ARBA00022448"/>
    </source>
</evidence>
<feature type="transmembrane region" description="Helical" evidence="8">
    <location>
        <begin position="344"/>
        <end position="366"/>
    </location>
</feature>
<dbReference type="RefSeq" id="WP_386671720.1">
    <property type="nucleotide sequence ID" value="NZ_JBHLTG010000005.1"/>
</dbReference>
<proteinExistence type="inferred from homology"/>
<dbReference type="PROSITE" id="PS50850">
    <property type="entry name" value="MFS"/>
    <property type="match status" value="1"/>
</dbReference>
<keyword evidence="4" id="KW-1003">Cell membrane</keyword>
<evidence type="ECO:0000256" key="6">
    <source>
        <dbReference type="ARBA" id="ARBA00022989"/>
    </source>
</evidence>
<comment type="subcellular location">
    <subcellularLocation>
        <location evidence="8">Cell inner membrane</location>
        <topology evidence="8">Multi-pass membrane protein</topology>
    </subcellularLocation>
    <subcellularLocation>
        <location evidence="1">Cell membrane</location>
        <topology evidence="1">Multi-pass membrane protein</topology>
    </subcellularLocation>
</comment>
<feature type="transmembrane region" description="Helical" evidence="8">
    <location>
        <begin position="305"/>
        <end position="323"/>
    </location>
</feature>
<sequence>MTRGAKLRLVVVLGLTQMVWTLAMDLYLPSFLEIRDDFGTSEALVQATLTGAFLGMTGGQLLTGPVSDAVGRKRPLLVVLMAHVLSSILCALAPSIEVLLVGRVFQGMASAASGIIILAVLRDSFAGPELIRMLARLAMVNGTAILFAPSLGAMLLEVMSWRGIFWVLAGYGALTVVLITLALREPERQTPGGRVLSVTLGNYRTLLGDRVYLATVAVAALVWASMFTYLASSAFLFQGLYGLSPTQYALVFASHGGLMVLGAQFSARLARRVSAARIAVGAGIGMCVSAVVLVVSAVLLPGTGFLGLLVPLWFFTTALGMFNPASQALALKDHKPRSGTAASLLGAANAGLGALISPLAGLIGLGSMLPTVGIMLVCQVLALGVLLIAVAPAAAADRRAARGIQAPVSSR</sequence>
<accession>A0ABV6RT75</accession>
<feature type="transmembrane region" description="Helical" evidence="8">
    <location>
        <begin position="100"/>
        <end position="121"/>
    </location>
</feature>
<evidence type="ECO:0000313" key="11">
    <source>
        <dbReference type="Proteomes" id="UP001589896"/>
    </source>
</evidence>
<feature type="transmembrane region" description="Helical" evidence="8">
    <location>
        <begin position="163"/>
        <end position="183"/>
    </location>
</feature>
<keyword evidence="5 8" id="KW-0812">Transmembrane</keyword>
<dbReference type="Proteomes" id="UP001589896">
    <property type="component" value="Unassembled WGS sequence"/>
</dbReference>
<dbReference type="EMBL" id="JBHLTG010000005">
    <property type="protein sequence ID" value="MFC0680194.1"/>
    <property type="molecule type" value="Genomic_DNA"/>
</dbReference>
<keyword evidence="8" id="KW-0997">Cell inner membrane</keyword>
<dbReference type="PANTHER" id="PTHR42718:SF9">
    <property type="entry name" value="MAJOR FACILITATOR SUPERFAMILY MULTIDRUG TRANSPORTER MFSC"/>
    <property type="match status" value="1"/>
</dbReference>
<dbReference type="InterPro" id="IPR011701">
    <property type="entry name" value="MFS"/>
</dbReference>
<feature type="transmembrane region" description="Helical" evidence="8">
    <location>
        <begin position="7"/>
        <end position="23"/>
    </location>
</feature>
<evidence type="ECO:0000256" key="4">
    <source>
        <dbReference type="ARBA" id="ARBA00022475"/>
    </source>
</evidence>
<comment type="caution">
    <text evidence="10">The sequence shown here is derived from an EMBL/GenBank/DDBJ whole genome shotgun (WGS) entry which is preliminary data.</text>
</comment>
<feature type="transmembrane region" description="Helical" evidence="8">
    <location>
        <begin position="133"/>
        <end position="151"/>
    </location>
</feature>
<keyword evidence="11" id="KW-1185">Reference proteome</keyword>
<feature type="domain" description="Major facilitator superfamily (MFS) profile" evidence="9">
    <location>
        <begin position="9"/>
        <end position="396"/>
    </location>
</feature>
<evidence type="ECO:0000313" key="10">
    <source>
        <dbReference type="EMBL" id="MFC0680194.1"/>
    </source>
</evidence>
<evidence type="ECO:0000256" key="8">
    <source>
        <dbReference type="RuleBase" id="RU365088"/>
    </source>
</evidence>
<dbReference type="CDD" id="cd17320">
    <property type="entry name" value="MFS_MdfA_MDR_like"/>
    <property type="match status" value="1"/>
</dbReference>
<keyword evidence="7 8" id="KW-0472">Membrane</keyword>
<keyword evidence="3 8" id="KW-0813">Transport</keyword>
<gene>
    <name evidence="10" type="ORF">ACFFGH_20360</name>
</gene>
<dbReference type="Gene3D" id="1.20.1720.10">
    <property type="entry name" value="Multidrug resistance protein D"/>
    <property type="match status" value="1"/>
</dbReference>
<dbReference type="SUPFAM" id="SSF103473">
    <property type="entry name" value="MFS general substrate transporter"/>
    <property type="match status" value="1"/>
</dbReference>
<organism evidence="10 11">
    <name type="scientific">Lysobacter korlensis</name>
    <dbReference type="NCBI Taxonomy" id="553636"/>
    <lineage>
        <taxon>Bacteria</taxon>
        <taxon>Pseudomonadati</taxon>
        <taxon>Pseudomonadota</taxon>
        <taxon>Gammaproteobacteria</taxon>
        <taxon>Lysobacterales</taxon>
        <taxon>Lysobacteraceae</taxon>
        <taxon>Lysobacter</taxon>
    </lineage>
</organism>
<protein>
    <recommendedName>
        <fullName evidence="8">Bcr/CflA family efflux transporter</fullName>
    </recommendedName>
</protein>
<dbReference type="InterPro" id="IPR036259">
    <property type="entry name" value="MFS_trans_sf"/>
</dbReference>
<evidence type="ECO:0000256" key="5">
    <source>
        <dbReference type="ARBA" id="ARBA00022692"/>
    </source>
</evidence>
<dbReference type="InterPro" id="IPR020846">
    <property type="entry name" value="MFS_dom"/>
</dbReference>
<reference evidence="10 11" key="1">
    <citation type="submission" date="2024-09" db="EMBL/GenBank/DDBJ databases">
        <authorList>
            <person name="Sun Q."/>
            <person name="Mori K."/>
        </authorList>
    </citation>
    <scope>NUCLEOTIDE SEQUENCE [LARGE SCALE GENOMIC DNA]</scope>
    <source>
        <strain evidence="10 11">KCTC 23076</strain>
    </source>
</reference>
<feature type="transmembrane region" description="Helical" evidence="8">
    <location>
        <begin position="211"/>
        <end position="236"/>
    </location>
</feature>
<name>A0ABV6RT75_9GAMM</name>
<comment type="similarity">
    <text evidence="2 8">Belongs to the major facilitator superfamily. Bcr/CmlA family.</text>
</comment>
<dbReference type="PANTHER" id="PTHR42718">
    <property type="entry name" value="MAJOR FACILITATOR SUPERFAMILY MULTIDRUG TRANSPORTER MFSC"/>
    <property type="match status" value="1"/>
</dbReference>
<dbReference type="NCBIfam" id="TIGR00710">
    <property type="entry name" value="efflux_Bcr_CflA"/>
    <property type="match status" value="1"/>
</dbReference>
<dbReference type="Pfam" id="PF07690">
    <property type="entry name" value="MFS_1"/>
    <property type="match status" value="1"/>
</dbReference>
<evidence type="ECO:0000256" key="1">
    <source>
        <dbReference type="ARBA" id="ARBA00004651"/>
    </source>
</evidence>
<feature type="transmembrane region" description="Helical" evidence="8">
    <location>
        <begin position="75"/>
        <end position="94"/>
    </location>
</feature>
<feature type="transmembrane region" description="Helical" evidence="8">
    <location>
        <begin position="43"/>
        <end position="63"/>
    </location>
</feature>
<evidence type="ECO:0000256" key="7">
    <source>
        <dbReference type="ARBA" id="ARBA00023136"/>
    </source>
</evidence>
<feature type="transmembrane region" description="Helical" evidence="8">
    <location>
        <begin position="248"/>
        <end position="266"/>
    </location>
</feature>
<dbReference type="InterPro" id="IPR004812">
    <property type="entry name" value="Efflux_drug-R_Bcr/CmlA"/>
</dbReference>
<feature type="transmembrane region" description="Helical" evidence="8">
    <location>
        <begin position="372"/>
        <end position="395"/>
    </location>
</feature>
<evidence type="ECO:0000259" key="9">
    <source>
        <dbReference type="PROSITE" id="PS50850"/>
    </source>
</evidence>
<feature type="transmembrane region" description="Helical" evidence="8">
    <location>
        <begin position="278"/>
        <end position="299"/>
    </location>
</feature>
<evidence type="ECO:0000256" key="2">
    <source>
        <dbReference type="ARBA" id="ARBA00006236"/>
    </source>
</evidence>